<dbReference type="GeneID" id="13405395"/>
<dbReference type="KEGG" id="vg:13405395"/>
<organism evidence="1 2">
    <name type="scientific">Nonlabens phage P12024L</name>
    <dbReference type="NCBI Taxonomy" id="1168479"/>
    <lineage>
        <taxon>Viruses</taxon>
        <taxon>Duplodnaviria</taxon>
        <taxon>Heunggongvirae</taxon>
        <taxon>Uroviricota</taxon>
        <taxon>Caudoviricetes</taxon>
        <taxon>Inhavirus</taxon>
        <taxon>Inhavirus P12024L</taxon>
    </lineage>
</organism>
<accession>I6R192</accession>
<dbReference type="RefSeq" id="YP_006560455.1">
    <property type="nucleotide sequence ID" value="NC_018272.1"/>
</dbReference>
<keyword evidence="2" id="KW-1185">Reference proteome</keyword>
<sequence length="57" mass="6821">MKNFMDMTAEEMAEDIKESKLYRIACEMHNILTKSGYCQKYYDLEGHYQYVKENGVE</sequence>
<proteinExistence type="predicted"/>
<dbReference type="EMBL" id="JQ823123">
    <property type="protein sequence ID" value="AFM54776.1"/>
    <property type="molecule type" value="Genomic_DNA"/>
</dbReference>
<evidence type="ECO:0000313" key="1">
    <source>
        <dbReference type="EMBL" id="AFM54776.1"/>
    </source>
</evidence>
<dbReference type="OrthoDB" id="36146at10239"/>
<gene>
    <name evidence="1" type="ORF">P12024L_56</name>
</gene>
<dbReference type="Proteomes" id="UP000002819">
    <property type="component" value="Segment"/>
</dbReference>
<evidence type="ECO:0000313" key="2">
    <source>
        <dbReference type="Proteomes" id="UP000002819"/>
    </source>
</evidence>
<name>I6R192_9CAUD</name>
<reference evidence="1 2" key="1">
    <citation type="journal article" date="2012" name="J. Virol.">
        <title>Complete Genome Sequences of Two Persicivirga Bacteriophages, P12024S and P12024L.</title>
        <authorList>
            <person name="Kang I."/>
            <person name="Jang H."/>
            <person name="Cho J.C."/>
        </authorList>
    </citation>
    <scope>NUCLEOTIDE SEQUENCE [LARGE SCALE GENOMIC DNA]</scope>
</reference>
<protein>
    <submittedName>
        <fullName evidence="1">Uncharacterized protein</fullName>
    </submittedName>
</protein>